<dbReference type="InterPro" id="IPR032821">
    <property type="entry name" value="PKS_assoc"/>
</dbReference>
<evidence type="ECO:0000256" key="5">
    <source>
        <dbReference type="ARBA" id="ARBA00022679"/>
    </source>
</evidence>
<dbReference type="NCBIfam" id="NF045894">
    <property type="entry name" value="PKS_plus_SDR"/>
    <property type="match status" value="1"/>
</dbReference>
<dbReference type="Pfam" id="PF21089">
    <property type="entry name" value="PKS_DH_N"/>
    <property type="match status" value="2"/>
</dbReference>
<reference evidence="14 15" key="1">
    <citation type="submission" date="2019-03" db="EMBL/GenBank/DDBJ databases">
        <title>Genomic Encyclopedia of Type Strains, Phase IV (KMG-IV): sequencing the most valuable type-strain genomes for metagenomic binning, comparative biology and taxonomic classification.</title>
        <authorList>
            <person name="Goeker M."/>
        </authorList>
    </citation>
    <scope>NUCLEOTIDE SEQUENCE [LARGE SCALE GENOMIC DNA]</scope>
    <source>
        <strain evidence="14 15">DSM 45765</strain>
    </source>
</reference>
<dbReference type="PROSITE" id="PS52004">
    <property type="entry name" value="KS3_2"/>
    <property type="match status" value="3"/>
</dbReference>
<keyword evidence="5" id="KW-0808">Transferase</keyword>
<dbReference type="InterPro" id="IPR020806">
    <property type="entry name" value="PKS_PP-bd"/>
</dbReference>
<dbReference type="SMART" id="SM00829">
    <property type="entry name" value="PKS_ER"/>
    <property type="match status" value="1"/>
</dbReference>
<sequence>MSTSDGKVVEALRAAVKESDRLRKQNRQLVAATTEPIAIVGMSCRYPGDVRSPEDLWQLVSTGTDAIGSFPTDRGWDVDVLRDAETDERGMAVSQQGGFISGLADFDPGFFGISPREALTMDPQQRLLLETCWEALERAKMDASGLRGSRTGVFIGTNGQDYQYLMMRSLDDATGDVGTGIAASATSGRIAYTFGFEGPTMTVDTACSSSLVAMHLAARALRGGECELALAGGANVMCTPGPLLEFSRQGGLARDGRCKAFSDAADGTGWSEGVGVLVLARLSDALANGYPVLAVLRGSAVNSDGASNGFSAPNGRAQQRVIRAALADARLSARDVDVVEAHGTGTTLGDPIEASALLATYGQDRHHPLLLGSVKSNFGHAQAAAGVAGVIKMVQAMRHGVVPPTLHATPRSSHVDWNSGAVELATRAAAWPEADRVRRAAVSSFGVSGTNAHVILEQPPEPTVPDVTESTVAESNAASGKTWPVVLSGRSAEALAGQVDALVDRLAGTDVSVAELSHALTTTRTTFEHRLGFVATDTEAVLTALTAWQRSGAAPGVASEEAPARVRLGVLFSGQGSQRLGMGRELAERFPVFADALDAVLAKLDPRVREVMWGADPAELNETGWTQPALFAVEVALYRLVESFGVVADQVTGHSVGEITAAHIAGVLSLDDACTLVSARAQLMQALPRGGAMVSVRATEAEVAPLLTEGVSLAAVNGPEAVVVAGVADEVEAVLARLGERQHTRLRVSHAFHSPLMAPMLAELRAVVASLSFQQPEISMPGPVNDPEYWVSHVRETVRFADRMATLDEAGCNAFLELGPDSTLTALTTSGIAVPALRRDRGEEYAFVTALTRLQVAGVAVDWATLYQGTDTKPAELPTYAFRHVRFWPEITASAGDVSGAGLRPAEHPLLGAAVSVAGSGEYVLTSRLSRATAPWLVDHTIIGHVVVPSTALVELALYAGEHVGCAQLRQLTILVPLVLGEHDVLDLQVWLSAPDDDNIRYLGLYSRPVDSINPEWTQHATGSISPAPVAGEPSAVEWPPAEARQLDSEALYAYFADAGFSYGPSFRCVRTVWQRAADELYAEVVLPEAAGDPHAYGLHPALFDGLLHAGLLALPEDAPGQVPYSWQDVSLFATGASSLRVRLRGAGTDTVSLFAVDPEGQPVLSVGALSLRAPTALASETRAGEAFLQLDWVIQQTQQTSANPQPSTLPVVGSLAEVPEDVPGLVVLSLPTEREPDVATHRALELAKEWLATERFAGSCLMLVTRGGVAVDREPVADPAAAACWGLLRTAQNEYRGRFALLDLDPSGQPEGDAEAELDAVADPVLALLAAGEPQIAVRGGLARVARLAPLSGTLLPPTAGSWRLDGSGHGNSAAWKTDPLEQDAATDQIRGSLAALALLPCPEVDRELRGREVRIAIGAAGLNFRDVLSVLGKYPGDSGLLGSEAAGTVLDIGPDVAGLAVGDRVTGMLFGGFGPRGITDERLVTRIPDDWSDAIAAAVPLVFLTAYYALVDVAGLGRGEKILVHAGAGGVGMAAIQLARYLGAEVYATASESKWPALRELGLDDEHLASSRDLAFADKFDSVDVVLNSLTGEFVDTSLGLLGAGGRFVELGKVDLRDPASVPAGVRYQAFDIGWVDADRIQLMLRALSDLFSRGVLTPPPLRTWDVRDAGAAFRYMSRAGHIGKLVLTMPRQLDPTGTVLVTGGTGGLGAILARHLVTTHGVRNLVLTSRRGLVAPGAAELRDELTAAGATVRVLACDISEREQVVELLANIEPRHPLTAVIHAAGVLDDGILPAMTPDRVDQVFAPKVAAAQHLDELTRTADLAAFLLYSSVAGIMGSAGQSNYAAANAYLDALATRRRAEGLPGTALAWGAWDPAAGGMTAALARAARERTEEVILPALTVSQGLALFDAALGAEKAVLVPVATRTGRPSEPVPPILRGIFGAGRRFAATRGADSTDLATRLSALADGEPLRFLVDLVRGETATVLGHDSTEGVAGDREFRQLGIDSLTAVELYNRLKARTGLRLSATVVYDYPTPMALAESLLTELLGDEVPTQVGGQARTADDEQIAIVGIGCRFPGGIASPDDLWQLLTEGRDTLSQFPTDRNWAELWYDGQQPPADARAGFLHDAAMFDAAFFGISPREAVAMDPQQRVLLEIAWEALERARINPTSLRGSRTGVYIGSNSQDYSHVIVRATEDVEGHASTGLPGSIVSGRIAYTFGLEGPAMTVDTACSSSLVSMHMAANALRAGECTLALAGGVTIMATPMTFGGFDRQGGLAADGRCKAFSDAADGTNWSEGAAVFVLERLSDAVANGHEVLATVRGSAVNSDGASNGLSAPNGPSQQRVIRAALADAGLSTQDVSVVEAHGTGTTLGDPIEATALLATYGQDRDRPVLLGSVKSNLGHTQAAAGAAGVIKSILAMRHGTVPRTLHVGTPSSHVDWAAGSVELVTEATDWPTVDGPRRAGISSFGISGTNAHVIIEQGTMITTDEQTEPTGALPWVVSASDPAALDAHIARLNAAETPSSQVARALLNRATLDHRAVLLCTADGVGELARGVVGEPGRLVLVFAGQGAQRLGMGRGLYGRFPVFAAAFDDVVSRFDGLRGVVWGSDEEVLAETGWAQPALFALEVALFRLVESFGVRPSVLVGHSIGEIAAAHVAGVFSLDDACTLVGARARLMQALPEGGAMVAVRATEDELMLSEGVSVAAVNGPDSVVLSGVEEEVFAVVGERKYTRLKVSHAFHSPLMDPMLDEFREAIAGIEFGEPTIPLVKDVGSVDYWVNHVRDTVRFADDIAASDADRFLEIGPDGTLSALVDGIPTLRKDQDEETALLTALARLHVTGVTINWHELIPVGQAADIPTYPFQRERYWPRTGDTAAITGDPADDEFWQAVDRDDTADLAATLGLEASALENVLPALSAWRNRRRAQSTIESWRYREDWVGLQPPAATLTGSWLVAIPDELANQEWLNSLITALGPAVIPVEMPCTAATLAWANPVLRDLMVGEGEPLRSLHAERLAGLPRPITGVLSLLGLVQTIAGAVPTGLDASLALTQALGDAGIDAPLWTVTSGAVCVGDDQAADPTQAAVWGMGRVAAMEQPHRWGGLVDLPTELDELAIRRLVSVLANGNEDQVAIRRTGVFGRRLVPAPPAPSEPWQSHGTVLITGGTGALGRHLARDIAKRGAARIVLVSRSGQHAEGAVELRDELTALGATVIIEAADVADRDAISAVLATIPEESPLTAVVHAAGVLDDGVLDNLTPERFQEVFRTKVTSARVLDELTAGRDLDVFALFASTAGAVGNPGQASYAAANAALDALAQRRAARGDRATSIAWGAWAGEGMAAGVRAAGGGRTAMLDPALAVAALWQVVTEPNPTVVLADLQQPHLLTSLLTLRPSPLLSALPAAAEAAERAAEAREESASAAADLVARMRALPETERAEALLARVRDEAAAVLGHSSRDVVSAGKAFRELGFDSLTAVELRDKLYAATGLTLPASLVFDYPTPQALAEHLSDVLYGAGGPVEAGGVTAVDTEDPIVIVGMSCRFPGGVNSVSELWSLLADGRHAIGTFPTDRGWDLEGLAGDGPGRSATRHGGFLDGAAEFDATLFGISPREALAMDPQQRLLLETSWEAVESAGINPESLRGSKTGVFVGTNGQDYQHLVLEAGTDVAGHAGTGLAASVISGRLSYTFGLEGPSATVDTACSSSLVAMHWAAQALRGGECDYALVGAATVMATPMNFAGFTIQGGLAPDGLCKAFGDDADGTGWSEGAGMLLLARRSDAERDGRPILAVLRGSAVNSDGASNGLTAPNGPSQQRVIRAALTAAGLSTQDVDLVEAHGTGTPLGDPIEAQALLATYGQDRESPLLLGSVKSNLGHTQAAAGVAGLLKAILALRHAETPRTLHVAEPSSQVDWSSGDIRLLTEHGAWPTTNHPRRAGVSSFGISGTNAHVILEQAPEPANPTESAEPAQSSPPAIVALPVSAASPAALDGQLGRLRDFLADNPETTRAAIARTLVTGRAALEHRAVLLADDDGLTEIARGQVGEHGVAVLFAGQGSQRLGMGRELYHRFPVFAAAFDETAARFPGLRDVVWGADQTELDRTGWAQPALFTLEVALFRLLESTGTRVDFLAGHSIGEIAAAHVAGVLSLDDAGTLVAARARLMQALPEGGAMVALRVSESEIAPLLTDGVSVAAVNGPESVVIAGVEDEVMAVVGQREHTRLRVSHAFHSPLMEPMLDEFRVAIANLNYQKPTIPMFGEVTDPEYWVAHVRNTVRFADTVSGLRAGGTNVFLELGPDGTLSALTGAIAEEAVTIPVLRKERAEEATFLTALAQLHTIGSRVDWTTLLEGADARQVELPTYAFARQRYWPTAVAPAADASALGMTGTGHPVLGVAVPVAGVDEVLSLGSLSAATQPWWDTQAVLPAAVLVEIATHIADQAGCAEIAELTIERSFAATDGELRLQVRAGEPDADGNRAIDVHARAASSEQDWHRHATGVLAAMSTDFDMDPIGQWPPAEATADGDGRWVRGSEIFVAVALDPATSDTDDSRFALHPELLTAVFAKAGLAGQPISARGWRLYATGANALRARLTRTGPDTVALTAVDLADEPVLTVDAITIGELDDTPEQRTASLLGLDWVAIPDLNPTNDQLPVLRTVPELAAAPPPLVIVPISSEGPLVQAVGDVLELLQWLLAEPALADTRFVLHTNGATTGADLSAAAAWGIARSAQAENPDRILLVDTEAGGDPGAYAEALFDAGETQVRIVDGVPLAPRLANLNPGFGSSWNPAGTVLITGGTGGLGGQLARHLVAEHGVRHLVLTSRRGPEAAGADELRAELVAAGASVDVLACDIAVREQAAELLAGISPEHPLTAVVHAAGVLDDGVLSSLTRARLRAVLEPKALGAWHLHELTLDTELAAFVLYSSVSGIGGTPGQANYAAANTYLDALAAHRVSRGLPAQSLAWGPWAEGGGMTGTLTDEQLARITRGGMPPLSLTEGLTLFDAAIASDANYVYAARLAGTGSTARPGPVAPAEEVPPLLRGMIRVGRRRSTGAPAAVGLVEQLARLDPTGRDRLLLDLVRDTAATVLGHPSTEAITADREFRQVGFDSLTAVEMRNRLVGTTGLKLPATLVFDYPTPKVLADYLGVELQGEASAAASTALFADLDRIEAAVTSGEPDEATKAGLATRLRTLLAAVTAAEATGDTGLADRLSSASADEVLAFIDNELGRRPDR</sequence>
<dbReference type="EMBL" id="SLXQ01000018">
    <property type="protein sequence ID" value="TCP45029.1"/>
    <property type="molecule type" value="Genomic_DNA"/>
</dbReference>
<feature type="domain" description="Carrier" evidence="11">
    <location>
        <begin position="3446"/>
        <end position="3521"/>
    </location>
</feature>
<keyword evidence="9" id="KW-0012">Acyltransferase</keyword>
<dbReference type="InterPro" id="IPR006162">
    <property type="entry name" value="Ppantetheine_attach_site"/>
</dbReference>
<dbReference type="InterPro" id="IPR016036">
    <property type="entry name" value="Malonyl_transacylase_ACP-bd"/>
</dbReference>
<dbReference type="Gene3D" id="6.10.140.1830">
    <property type="match status" value="1"/>
</dbReference>
<evidence type="ECO:0000259" key="12">
    <source>
        <dbReference type="PROSITE" id="PS52004"/>
    </source>
</evidence>
<dbReference type="Pfam" id="PF08990">
    <property type="entry name" value="Docking"/>
    <property type="match status" value="1"/>
</dbReference>
<dbReference type="SMART" id="SM00823">
    <property type="entry name" value="PKS_PP"/>
    <property type="match status" value="3"/>
</dbReference>
<evidence type="ECO:0000256" key="4">
    <source>
        <dbReference type="ARBA" id="ARBA00022553"/>
    </source>
</evidence>
<dbReference type="SUPFAM" id="SSF50129">
    <property type="entry name" value="GroES-like"/>
    <property type="match status" value="1"/>
</dbReference>
<dbReference type="SMART" id="SM00827">
    <property type="entry name" value="PKS_AT"/>
    <property type="match status" value="3"/>
</dbReference>
<dbReference type="SUPFAM" id="SSF55048">
    <property type="entry name" value="Probable ACP-binding domain of malonyl-CoA ACP transacylase"/>
    <property type="match status" value="3"/>
</dbReference>
<dbReference type="InterPro" id="IPR036291">
    <property type="entry name" value="NAD(P)-bd_dom_sf"/>
</dbReference>
<dbReference type="PROSITE" id="PS00606">
    <property type="entry name" value="KS3_1"/>
    <property type="match status" value="3"/>
</dbReference>
<dbReference type="Pfam" id="PF08659">
    <property type="entry name" value="KR"/>
    <property type="match status" value="3"/>
</dbReference>
<evidence type="ECO:0000256" key="10">
    <source>
        <dbReference type="PROSITE-ProRule" id="PRU01363"/>
    </source>
</evidence>
<evidence type="ECO:0000256" key="2">
    <source>
        <dbReference type="ARBA" id="ARBA00004792"/>
    </source>
</evidence>
<dbReference type="Pfam" id="PF18369">
    <property type="entry name" value="PKS_DE"/>
    <property type="match status" value="1"/>
</dbReference>
<dbReference type="CDD" id="cd05195">
    <property type="entry name" value="enoyl_red"/>
    <property type="match status" value="1"/>
</dbReference>
<dbReference type="SUPFAM" id="SSF52151">
    <property type="entry name" value="FabD/lysophospholipase-like"/>
    <property type="match status" value="3"/>
</dbReference>
<dbReference type="PROSITE" id="PS01162">
    <property type="entry name" value="QOR_ZETA_CRYSTAL"/>
    <property type="match status" value="1"/>
</dbReference>
<comment type="cofactor">
    <cofactor evidence="1">
        <name>pantetheine 4'-phosphate</name>
        <dbReference type="ChEBI" id="CHEBI:47942"/>
    </cofactor>
</comment>
<dbReference type="Gene3D" id="3.40.47.10">
    <property type="match status" value="3"/>
</dbReference>
<dbReference type="PROSITE" id="PS52019">
    <property type="entry name" value="PKS_MFAS_DH"/>
    <property type="match status" value="1"/>
</dbReference>
<dbReference type="InterPro" id="IPR013154">
    <property type="entry name" value="ADH-like_N"/>
</dbReference>
<evidence type="ECO:0000256" key="7">
    <source>
        <dbReference type="ARBA" id="ARBA00023194"/>
    </source>
</evidence>
<dbReference type="SMART" id="SM00825">
    <property type="entry name" value="PKS_KS"/>
    <property type="match status" value="3"/>
</dbReference>
<evidence type="ECO:0000256" key="9">
    <source>
        <dbReference type="ARBA" id="ARBA00023315"/>
    </source>
</evidence>
<dbReference type="GO" id="GO:0006633">
    <property type="term" value="P:fatty acid biosynthetic process"/>
    <property type="evidence" value="ECO:0007669"/>
    <property type="project" value="InterPro"/>
</dbReference>
<dbReference type="CDD" id="cd00833">
    <property type="entry name" value="PKS"/>
    <property type="match status" value="3"/>
</dbReference>
<dbReference type="PROSITE" id="PS00012">
    <property type="entry name" value="PHOSPHOPANTETHEINE"/>
    <property type="match status" value="2"/>
</dbReference>
<feature type="region of interest" description="C-terminal hotdog fold" evidence="10">
    <location>
        <begin position="1044"/>
        <end position="1181"/>
    </location>
</feature>
<keyword evidence="15" id="KW-1185">Reference proteome</keyword>
<dbReference type="InterPro" id="IPR009081">
    <property type="entry name" value="PP-bd_ACP"/>
</dbReference>
<dbReference type="Pfam" id="PF00698">
    <property type="entry name" value="Acyl_transf_1"/>
    <property type="match status" value="3"/>
</dbReference>
<comment type="caution">
    <text evidence="14">The sequence shown here is derived from an EMBL/GenBank/DDBJ whole genome shotgun (WGS) entry which is preliminary data.</text>
</comment>
<dbReference type="GO" id="GO:0008270">
    <property type="term" value="F:zinc ion binding"/>
    <property type="evidence" value="ECO:0007669"/>
    <property type="project" value="InterPro"/>
</dbReference>
<evidence type="ECO:0000256" key="6">
    <source>
        <dbReference type="ARBA" id="ARBA00022737"/>
    </source>
</evidence>
<dbReference type="Pfam" id="PF02801">
    <property type="entry name" value="Ketoacyl-synt_C"/>
    <property type="match status" value="3"/>
</dbReference>
<dbReference type="InterPro" id="IPR016035">
    <property type="entry name" value="Acyl_Trfase/lysoPLipase"/>
</dbReference>
<dbReference type="SMART" id="SM00822">
    <property type="entry name" value="PKS_KR"/>
    <property type="match status" value="3"/>
</dbReference>
<evidence type="ECO:0000256" key="1">
    <source>
        <dbReference type="ARBA" id="ARBA00001957"/>
    </source>
</evidence>
<dbReference type="PANTHER" id="PTHR43775:SF51">
    <property type="entry name" value="INACTIVE PHENOLPHTHIOCEROL SYNTHESIS POLYKETIDE SYNTHASE TYPE I PKS1-RELATED"/>
    <property type="match status" value="1"/>
</dbReference>
<dbReference type="Gene3D" id="3.40.366.10">
    <property type="entry name" value="Malonyl-Coenzyme A Acyl Carrier Protein, domain 2"/>
    <property type="match status" value="3"/>
</dbReference>
<dbReference type="InterPro" id="IPR020843">
    <property type="entry name" value="ER"/>
</dbReference>
<dbReference type="Gene3D" id="3.90.180.10">
    <property type="entry name" value="Medium-chain alcohol dehydrogenases, catalytic domain"/>
    <property type="match status" value="1"/>
</dbReference>
<dbReference type="SMART" id="SM01294">
    <property type="entry name" value="PKS_PP_betabranch"/>
    <property type="match status" value="3"/>
</dbReference>
<evidence type="ECO:0000259" key="13">
    <source>
        <dbReference type="PROSITE" id="PS52019"/>
    </source>
</evidence>
<dbReference type="InterPro" id="IPR013968">
    <property type="entry name" value="PKS_KR"/>
</dbReference>
<dbReference type="Gene3D" id="3.40.50.720">
    <property type="entry name" value="NAD(P)-binding Rossmann-like Domain"/>
    <property type="match status" value="3"/>
</dbReference>
<feature type="domain" description="Ketosynthase family 3 (KS3)" evidence="12">
    <location>
        <begin position="3539"/>
        <end position="3960"/>
    </location>
</feature>
<evidence type="ECO:0000313" key="14">
    <source>
        <dbReference type="EMBL" id="TCP45029.1"/>
    </source>
</evidence>
<dbReference type="GO" id="GO:0004312">
    <property type="term" value="F:fatty acid synthase activity"/>
    <property type="evidence" value="ECO:0007669"/>
    <property type="project" value="TreeGrafter"/>
</dbReference>
<gene>
    <name evidence="14" type="ORF">EV191_11810</name>
</gene>
<dbReference type="PROSITE" id="PS50075">
    <property type="entry name" value="CARRIER"/>
    <property type="match status" value="3"/>
</dbReference>
<keyword evidence="6" id="KW-0677">Repeat</keyword>
<dbReference type="InterPro" id="IPR049551">
    <property type="entry name" value="PKS_DH_C"/>
</dbReference>
<comment type="pathway">
    <text evidence="2">Antibiotic biosynthesis.</text>
</comment>
<keyword evidence="3" id="KW-0596">Phosphopantetheine</keyword>
<dbReference type="InterPro" id="IPR001227">
    <property type="entry name" value="Ac_transferase_dom_sf"/>
</dbReference>
<feature type="active site" description="Proton acceptor; for dehydratase activity" evidence="10">
    <location>
        <position position="940"/>
    </location>
</feature>
<dbReference type="InterPro" id="IPR036736">
    <property type="entry name" value="ACP-like_sf"/>
</dbReference>
<dbReference type="SMART" id="SM00826">
    <property type="entry name" value="PKS_DH"/>
    <property type="match status" value="2"/>
</dbReference>
<dbReference type="PANTHER" id="PTHR43775">
    <property type="entry name" value="FATTY ACID SYNTHASE"/>
    <property type="match status" value="1"/>
</dbReference>
<dbReference type="InterPro" id="IPR014031">
    <property type="entry name" value="Ketoacyl_synth_C"/>
</dbReference>
<evidence type="ECO:0000259" key="11">
    <source>
        <dbReference type="PROSITE" id="PS50075"/>
    </source>
</evidence>
<dbReference type="InterPro" id="IPR020841">
    <property type="entry name" value="PKS_Beta-ketoAc_synthase_dom"/>
</dbReference>
<dbReference type="InterPro" id="IPR014043">
    <property type="entry name" value="Acyl_transferase_dom"/>
</dbReference>
<dbReference type="Gene3D" id="1.10.1200.10">
    <property type="entry name" value="ACP-like"/>
    <property type="match status" value="3"/>
</dbReference>
<dbReference type="CDD" id="cd08956">
    <property type="entry name" value="KR_3_FAS_SDR_x"/>
    <property type="match status" value="2"/>
</dbReference>
<dbReference type="SUPFAM" id="SSF53901">
    <property type="entry name" value="Thiolase-like"/>
    <property type="match status" value="3"/>
</dbReference>
<dbReference type="CDD" id="cd08952">
    <property type="entry name" value="KR_1_SDR_x"/>
    <property type="match status" value="1"/>
</dbReference>
<dbReference type="Pfam" id="PF00550">
    <property type="entry name" value="PP-binding"/>
    <property type="match status" value="3"/>
</dbReference>
<dbReference type="InterPro" id="IPR049900">
    <property type="entry name" value="PKS_mFAS_DH"/>
</dbReference>
<dbReference type="Gene3D" id="3.10.129.110">
    <property type="entry name" value="Polyketide synthase dehydratase"/>
    <property type="match status" value="2"/>
</dbReference>
<dbReference type="GO" id="GO:0033068">
    <property type="term" value="P:macrolide biosynthetic process"/>
    <property type="evidence" value="ECO:0007669"/>
    <property type="project" value="UniProtKB-ARBA"/>
</dbReference>
<dbReference type="InterPro" id="IPR057326">
    <property type="entry name" value="KR_dom"/>
</dbReference>
<evidence type="ECO:0000256" key="3">
    <source>
        <dbReference type="ARBA" id="ARBA00022450"/>
    </source>
</evidence>
<dbReference type="Pfam" id="PF08240">
    <property type="entry name" value="ADH_N"/>
    <property type="match status" value="1"/>
</dbReference>
<dbReference type="InterPro" id="IPR055123">
    <property type="entry name" value="SpnB-like_Rossmann"/>
</dbReference>
<dbReference type="Gene3D" id="3.40.50.11460">
    <property type="match status" value="1"/>
</dbReference>
<dbReference type="InterPro" id="IPR011032">
    <property type="entry name" value="GroES-like_sf"/>
</dbReference>
<keyword evidence="8" id="KW-0511">Multifunctional enzyme</keyword>
<dbReference type="InterPro" id="IPR014030">
    <property type="entry name" value="Ketoacyl_synth_N"/>
</dbReference>
<feature type="active site" description="Proton donor; for dehydratase activity" evidence="10">
    <location>
        <position position="1105"/>
    </location>
</feature>
<keyword evidence="4" id="KW-0597">Phosphoprotein</keyword>
<dbReference type="InterPro" id="IPR050091">
    <property type="entry name" value="PKS_NRPS_Biosynth_Enz"/>
</dbReference>
<dbReference type="InterPro" id="IPR049552">
    <property type="entry name" value="PKS_DH_N"/>
</dbReference>
<dbReference type="RefSeq" id="WP_243659241.1">
    <property type="nucleotide sequence ID" value="NZ_SLXQ01000018.1"/>
</dbReference>
<dbReference type="Gene3D" id="3.30.70.250">
    <property type="entry name" value="Malonyl-CoA ACP transacylase, ACP-binding"/>
    <property type="match status" value="1"/>
</dbReference>
<dbReference type="SUPFAM" id="SSF47336">
    <property type="entry name" value="ACP-like"/>
    <property type="match status" value="3"/>
</dbReference>
<dbReference type="InterPro" id="IPR042104">
    <property type="entry name" value="PKS_dehydratase_sf"/>
</dbReference>
<protein>
    <submittedName>
        <fullName evidence="14">Polyene macrolide polyketide synthase</fullName>
    </submittedName>
</protein>
<evidence type="ECO:0000313" key="15">
    <source>
        <dbReference type="Proteomes" id="UP000294911"/>
    </source>
</evidence>
<dbReference type="SUPFAM" id="SSF51735">
    <property type="entry name" value="NAD(P)-binding Rossmann-fold domains"/>
    <property type="match status" value="7"/>
</dbReference>
<dbReference type="InterPro" id="IPR015083">
    <property type="entry name" value="NorB/c/GfsB-D-like_docking"/>
</dbReference>
<proteinExistence type="predicted"/>
<dbReference type="InterPro" id="IPR041618">
    <property type="entry name" value="PKS_DE"/>
</dbReference>
<keyword evidence="7" id="KW-0045">Antibiotic biosynthesis</keyword>
<feature type="region of interest" description="N-terminal hotdog fold" evidence="10">
    <location>
        <begin position="908"/>
        <end position="1032"/>
    </location>
</feature>
<dbReference type="FunFam" id="3.40.47.10:FF:000019">
    <property type="entry name" value="Polyketide synthase type I"/>
    <property type="match status" value="3"/>
</dbReference>
<dbReference type="Pfam" id="PF13602">
    <property type="entry name" value="ADH_zinc_N_2"/>
    <property type="match status" value="1"/>
</dbReference>
<accession>A0A4R2Q8Y9</accession>
<dbReference type="Pfam" id="PF16197">
    <property type="entry name" value="KAsynt_C_assoc"/>
    <property type="match status" value="3"/>
</dbReference>
<feature type="domain" description="Carrier" evidence="11">
    <location>
        <begin position="1974"/>
        <end position="2052"/>
    </location>
</feature>
<dbReference type="GO" id="GO:0004315">
    <property type="term" value="F:3-oxoacyl-[acyl-carrier-protein] synthase activity"/>
    <property type="evidence" value="ECO:0007669"/>
    <property type="project" value="InterPro"/>
</dbReference>
<dbReference type="Gene3D" id="3.30.70.3290">
    <property type="match status" value="3"/>
</dbReference>
<dbReference type="InterPro" id="IPR002364">
    <property type="entry name" value="Quin_OxRdtase/zeta-crystal_CS"/>
</dbReference>
<dbReference type="GO" id="GO:0016491">
    <property type="term" value="F:oxidoreductase activity"/>
    <property type="evidence" value="ECO:0007669"/>
    <property type="project" value="InterPro"/>
</dbReference>
<dbReference type="InterPro" id="IPR020807">
    <property type="entry name" value="PKS_DH"/>
</dbReference>
<organism evidence="14 15">
    <name type="scientific">Tamaricihabitans halophyticus</name>
    <dbReference type="NCBI Taxonomy" id="1262583"/>
    <lineage>
        <taxon>Bacteria</taxon>
        <taxon>Bacillati</taxon>
        <taxon>Actinomycetota</taxon>
        <taxon>Actinomycetes</taxon>
        <taxon>Pseudonocardiales</taxon>
        <taxon>Pseudonocardiaceae</taxon>
        <taxon>Tamaricihabitans</taxon>
    </lineage>
</organism>
<feature type="domain" description="Carrier" evidence="11">
    <location>
        <begin position="5077"/>
        <end position="5152"/>
    </location>
</feature>
<dbReference type="Pfam" id="PF22953">
    <property type="entry name" value="SpnB_Rossmann"/>
    <property type="match status" value="1"/>
</dbReference>
<name>A0A4R2Q8Y9_9PSEU</name>
<dbReference type="FunFam" id="1.10.1200.10:FF:000007">
    <property type="entry name" value="Probable polyketide synthase pks17"/>
    <property type="match status" value="3"/>
</dbReference>
<dbReference type="Gene3D" id="1.10.287.1960">
    <property type="match status" value="1"/>
</dbReference>
<dbReference type="Pfam" id="PF00109">
    <property type="entry name" value="ketoacyl-synt"/>
    <property type="match status" value="3"/>
</dbReference>
<feature type="domain" description="PKS/mFAS DH" evidence="13">
    <location>
        <begin position="908"/>
        <end position="1181"/>
    </location>
</feature>
<dbReference type="Pfam" id="PF14765">
    <property type="entry name" value="PS-DH"/>
    <property type="match status" value="1"/>
</dbReference>
<feature type="domain" description="Ketosynthase family 3 (KS3)" evidence="12">
    <location>
        <begin position="34"/>
        <end position="458"/>
    </location>
</feature>
<dbReference type="GO" id="GO:0031177">
    <property type="term" value="F:phosphopantetheine binding"/>
    <property type="evidence" value="ECO:0007669"/>
    <property type="project" value="InterPro"/>
</dbReference>
<dbReference type="InterPro" id="IPR018201">
    <property type="entry name" value="Ketoacyl_synth_AS"/>
</dbReference>
<evidence type="ECO:0000256" key="8">
    <source>
        <dbReference type="ARBA" id="ARBA00023268"/>
    </source>
</evidence>
<feature type="domain" description="Ketosynthase family 3 (KS3)" evidence="12">
    <location>
        <begin position="2070"/>
        <end position="2489"/>
    </location>
</feature>
<dbReference type="Proteomes" id="UP000294911">
    <property type="component" value="Unassembled WGS sequence"/>
</dbReference>
<dbReference type="InterPro" id="IPR016039">
    <property type="entry name" value="Thiolase-like"/>
</dbReference>